<dbReference type="InterPro" id="IPR027469">
    <property type="entry name" value="Cation_efflux_TMD_sf"/>
</dbReference>
<evidence type="ECO:0000313" key="10">
    <source>
        <dbReference type="EMBL" id="KIY50307.1"/>
    </source>
</evidence>
<evidence type="ECO:0000256" key="1">
    <source>
        <dbReference type="ARBA" id="ARBA00004141"/>
    </source>
</evidence>
<proteinExistence type="predicted"/>
<reference evidence="10 11" key="1">
    <citation type="journal article" date="2015" name="Fungal Genet. Biol.">
        <title>Evolution of novel wood decay mechanisms in Agaricales revealed by the genome sequences of Fistulina hepatica and Cylindrobasidium torrendii.</title>
        <authorList>
            <person name="Floudas D."/>
            <person name="Held B.W."/>
            <person name="Riley R."/>
            <person name="Nagy L.G."/>
            <person name="Koehler G."/>
            <person name="Ransdell A.S."/>
            <person name="Younus H."/>
            <person name="Chow J."/>
            <person name="Chiniquy J."/>
            <person name="Lipzen A."/>
            <person name="Tritt A."/>
            <person name="Sun H."/>
            <person name="Haridas S."/>
            <person name="LaButti K."/>
            <person name="Ohm R.A."/>
            <person name="Kues U."/>
            <person name="Blanchette R.A."/>
            <person name="Grigoriev I.V."/>
            <person name="Minto R.E."/>
            <person name="Hibbett D.S."/>
        </authorList>
    </citation>
    <scope>NUCLEOTIDE SEQUENCE [LARGE SCALE GENOMIC DNA]</scope>
    <source>
        <strain evidence="10 11">ATCC 64428</strain>
    </source>
</reference>
<dbReference type="OrthoDB" id="435980at2759"/>
<dbReference type="InterPro" id="IPR058533">
    <property type="entry name" value="Cation_efflux_TM"/>
</dbReference>
<gene>
    <name evidence="10" type="ORF">FISHEDRAFT_39769</name>
</gene>
<name>A0A0D7AFX8_9AGAR</name>
<dbReference type="SUPFAM" id="SSF160240">
    <property type="entry name" value="Cation efflux protein cytoplasmic domain-like"/>
    <property type="match status" value="1"/>
</dbReference>
<dbReference type="GO" id="GO:0030003">
    <property type="term" value="P:intracellular monoatomic cation homeostasis"/>
    <property type="evidence" value="ECO:0007669"/>
    <property type="project" value="UniProtKB-ARBA"/>
</dbReference>
<feature type="compositionally biased region" description="Basic and acidic residues" evidence="6">
    <location>
        <begin position="22"/>
        <end position="33"/>
    </location>
</feature>
<dbReference type="NCBIfam" id="TIGR01297">
    <property type="entry name" value="CDF"/>
    <property type="match status" value="1"/>
</dbReference>
<evidence type="ECO:0000256" key="2">
    <source>
        <dbReference type="ARBA" id="ARBA00022448"/>
    </source>
</evidence>
<dbReference type="InterPro" id="IPR036837">
    <property type="entry name" value="Cation_efflux_CTD_sf"/>
</dbReference>
<feature type="compositionally biased region" description="Basic and acidic residues" evidence="6">
    <location>
        <begin position="39"/>
        <end position="51"/>
    </location>
</feature>
<keyword evidence="5 7" id="KW-0472">Membrane</keyword>
<dbReference type="Gene3D" id="1.20.1510.10">
    <property type="entry name" value="Cation efflux protein transmembrane domain"/>
    <property type="match status" value="1"/>
</dbReference>
<dbReference type="InterPro" id="IPR002524">
    <property type="entry name" value="Cation_efflux"/>
</dbReference>
<dbReference type="Pfam" id="PF01545">
    <property type="entry name" value="Cation_efflux"/>
    <property type="match status" value="1"/>
</dbReference>
<evidence type="ECO:0000259" key="8">
    <source>
        <dbReference type="Pfam" id="PF01545"/>
    </source>
</evidence>
<sequence length="420" mass="45616">MQRRAYSKKGADDAHLAVSNDVNRDSHRCGHDKDGHDHTNACEHGHHEHADHGHKHSHAHAPSIFHTHSHEDHSDSENLMTALEKGDKGSRITLVGLFANVALTVCKGAAGWYLHSASLLAEAGHSASDLLGDLATLLCWRTSRQAPTERYPFGFAKFETLGTCTVSMLLIAGALGIGFHSYNLLIDALTETATHMPVGPIQDILVNVTSVAPAAPMFDDHGHAHVHVDPNAAWFAALSVITKEWLFRMTKRVADEEHSSVLLANAYHHKSDVYSGLVSLFAILGTWMWPSIPLDPCGGLLVSLVILRQGGILLYGAWGDMTDAGVSLQTRTALQQSLDPLLRAPTSSSMPLLLGIHDVRARRAGSVMFVDLTAQVAASATVSETHTLEKQITQTIKDARRDVREVTVSFKPVDTTHKDP</sequence>
<evidence type="ECO:0000256" key="3">
    <source>
        <dbReference type="ARBA" id="ARBA00022692"/>
    </source>
</evidence>
<feature type="region of interest" description="Disordered" evidence="6">
    <location>
        <begin position="39"/>
        <end position="58"/>
    </location>
</feature>
<dbReference type="AlphaFoldDB" id="A0A0D7AFX8"/>
<protein>
    <submittedName>
        <fullName evidence="10">Uncharacterized protein</fullName>
    </submittedName>
</protein>
<dbReference type="Proteomes" id="UP000054144">
    <property type="component" value="Unassembled WGS sequence"/>
</dbReference>
<evidence type="ECO:0000259" key="9">
    <source>
        <dbReference type="Pfam" id="PF16916"/>
    </source>
</evidence>
<feature type="domain" description="Cation efflux protein cytoplasmic" evidence="9">
    <location>
        <begin position="351"/>
        <end position="409"/>
    </location>
</feature>
<dbReference type="GO" id="GO:0008324">
    <property type="term" value="F:monoatomic cation transmembrane transporter activity"/>
    <property type="evidence" value="ECO:0007669"/>
    <property type="project" value="InterPro"/>
</dbReference>
<dbReference type="PANTHER" id="PTHR43840">
    <property type="entry name" value="MITOCHONDRIAL METAL TRANSPORTER 1-RELATED"/>
    <property type="match status" value="1"/>
</dbReference>
<dbReference type="InterPro" id="IPR050291">
    <property type="entry name" value="CDF_Transporter"/>
</dbReference>
<feature type="region of interest" description="Disordered" evidence="6">
    <location>
        <begin position="1"/>
        <end position="33"/>
    </location>
</feature>
<comment type="subcellular location">
    <subcellularLocation>
        <location evidence="1">Membrane</location>
        <topology evidence="1">Multi-pass membrane protein</topology>
    </subcellularLocation>
</comment>
<dbReference type="SUPFAM" id="SSF161111">
    <property type="entry name" value="Cation efflux protein transmembrane domain-like"/>
    <property type="match status" value="1"/>
</dbReference>
<feature type="domain" description="Cation efflux protein transmembrane" evidence="8">
    <location>
        <begin position="94"/>
        <end position="313"/>
    </location>
</feature>
<keyword evidence="2" id="KW-0813">Transport</keyword>
<evidence type="ECO:0000313" key="11">
    <source>
        <dbReference type="Proteomes" id="UP000054144"/>
    </source>
</evidence>
<feature type="transmembrane region" description="Helical" evidence="7">
    <location>
        <begin position="273"/>
        <end position="292"/>
    </location>
</feature>
<dbReference type="PANTHER" id="PTHR43840:SF15">
    <property type="entry name" value="MITOCHONDRIAL METAL TRANSPORTER 1-RELATED"/>
    <property type="match status" value="1"/>
</dbReference>
<keyword evidence="4 7" id="KW-1133">Transmembrane helix</keyword>
<dbReference type="GO" id="GO:0098771">
    <property type="term" value="P:inorganic ion homeostasis"/>
    <property type="evidence" value="ECO:0007669"/>
    <property type="project" value="UniProtKB-ARBA"/>
</dbReference>
<evidence type="ECO:0000256" key="4">
    <source>
        <dbReference type="ARBA" id="ARBA00022989"/>
    </source>
</evidence>
<dbReference type="Gene3D" id="3.30.70.1350">
    <property type="entry name" value="Cation efflux protein, cytoplasmic domain"/>
    <property type="match status" value="1"/>
</dbReference>
<dbReference type="EMBL" id="KN881676">
    <property type="protein sequence ID" value="KIY50307.1"/>
    <property type="molecule type" value="Genomic_DNA"/>
</dbReference>
<dbReference type="Pfam" id="PF16916">
    <property type="entry name" value="ZT_dimer"/>
    <property type="match status" value="1"/>
</dbReference>
<evidence type="ECO:0000256" key="6">
    <source>
        <dbReference type="SAM" id="MobiDB-lite"/>
    </source>
</evidence>
<dbReference type="GO" id="GO:0016020">
    <property type="term" value="C:membrane"/>
    <property type="evidence" value="ECO:0007669"/>
    <property type="project" value="UniProtKB-SubCell"/>
</dbReference>
<accession>A0A0D7AFX8</accession>
<keyword evidence="3 7" id="KW-0812">Transmembrane</keyword>
<evidence type="ECO:0000256" key="5">
    <source>
        <dbReference type="ARBA" id="ARBA00023136"/>
    </source>
</evidence>
<keyword evidence="11" id="KW-1185">Reference proteome</keyword>
<evidence type="ECO:0000256" key="7">
    <source>
        <dbReference type="SAM" id="Phobius"/>
    </source>
</evidence>
<dbReference type="InterPro" id="IPR027470">
    <property type="entry name" value="Cation_efflux_CTD"/>
</dbReference>
<organism evidence="10 11">
    <name type="scientific">Fistulina hepatica ATCC 64428</name>
    <dbReference type="NCBI Taxonomy" id="1128425"/>
    <lineage>
        <taxon>Eukaryota</taxon>
        <taxon>Fungi</taxon>
        <taxon>Dikarya</taxon>
        <taxon>Basidiomycota</taxon>
        <taxon>Agaricomycotina</taxon>
        <taxon>Agaricomycetes</taxon>
        <taxon>Agaricomycetidae</taxon>
        <taxon>Agaricales</taxon>
        <taxon>Fistulinaceae</taxon>
        <taxon>Fistulina</taxon>
    </lineage>
</organism>